<dbReference type="EMBL" id="FLUP01000002">
    <property type="protein sequence ID" value="SBW12351.1"/>
    <property type="molecule type" value="Genomic_DNA"/>
</dbReference>
<organism evidence="3">
    <name type="scientific">uncultured Desulfovibrio sp</name>
    <dbReference type="NCBI Taxonomy" id="167968"/>
    <lineage>
        <taxon>Bacteria</taxon>
        <taxon>Pseudomonadati</taxon>
        <taxon>Thermodesulfobacteriota</taxon>
        <taxon>Desulfovibrionia</taxon>
        <taxon>Desulfovibrionales</taxon>
        <taxon>Desulfovibrionaceae</taxon>
        <taxon>Desulfovibrio</taxon>
        <taxon>environmental samples</taxon>
    </lineage>
</organism>
<evidence type="ECO:0008006" key="4">
    <source>
        <dbReference type="Google" id="ProtNLM"/>
    </source>
</evidence>
<proteinExistence type="predicted"/>
<sequence length="242" mass="26241">MRSSAGMLLLAGFIMAFTALPTSAVAQGQPFASAEALLDAAAKQSAGIASLSADFVQEKSMTVLARPMTSQGYFCLRRGVQASSVQERATSKDANGFQPADSLLWAYTRPLASGFVYKNGKGALWEGSPEATRPANERESSVITAIIRNILDWISIDPAALRATYRLERPQADKPMLQLYPLRQSFFAKLEVTFAEDLKSVRQLTFTERNGDTVRIIFKQTRVNEALPAPCAVLEAAGSDGQ</sequence>
<reference evidence="3" key="1">
    <citation type="submission" date="2016-04" db="EMBL/GenBank/DDBJ databases">
        <authorList>
            <person name="Evans L.H."/>
            <person name="Alamgir A."/>
            <person name="Owens N."/>
            <person name="Weber N.D."/>
            <person name="Virtaneva K."/>
            <person name="Barbian K."/>
            <person name="Babar A."/>
            <person name="Rosenke K."/>
        </authorList>
    </citation>
    <scope>NUCLEOTIDE SEQUENCE</scope>
    <source>
        <strain evidence="3">92-2</strain>
    </source>
</reference>
<dbReference type="SUPFAM" id="SSF89392">
    <property type="entry name" value="Prokaryotic lipoproteins and lipoprotein localization factors"/>
    <property type="match status" value="1"/>
</dbReference>
<evidence type="ECO:0000313" key="3">
    <source>
        <dbReference type="EMBL" id="SBW12351.1"/>
    </source>
</evidence>
<evidence type="ECO:0000256" key="1">
    <source>
        <dbReference type="ARBA" id="ARBA00022729"/>
    </source>
</evidence>
<dbReference type="RefSeq" id="WP_227118364.1">
    <property type="nucleotide sequence ID" value="NZ_CALHHP010000065.1"/>
</dbReference>
<dbReference type="AlphaFoldDB" id="A0A212KL14"/>
<keyword evidence="1 2" id="KW-0732">Signal</keyword>
<dbReference type="CDD" id="cd16325">
    <property type="entry name" value="LolA"/>
    <property type="match status" value="1"/>
</dbReference>
<accession>A0A212KL14</accession>
<dbReference type="Pfam" id="PF03548">
    <property type="entry name" value="LolA"/>
    <property type="match status" value="1"/>
</dbReference>
<feature type="signal peptide" evidence="2">
    <location>
        <begin position="1"/>
        <end position="26"/>
    </location>
</feature>
<protein>
    <recommendedName>
        <fullName evidence="4">Outer membrane lipoprotein carrier protein LolA</fullName>
    </recommendedName>
</protein>
<evidence type="ECO:0000256" key="2">
    <source>
        <dbReference type="SAM" id="SignalP"/>
    </source>
</evidence>
<gene>
    <name evidence="3" type="ORF">KM92DES2_20453</name>
</gene>
<dbReference type="InterPro" id="IPR004564">
    <property type="entry name" value="OM_lipoprot_carrier_LolA-like"/>
</dbReference>
<dbReference type="InterPro" id="IPR029046">
    <property type="entry name" value="LolA/LolB/LppX"/>
</dbReference>
<dbReference type="Gene3D" id="2.50.20.10">
    <property type="entry name" value="Lipoprotein localisation LolA/LolB/LppX"/>
    <property type="match status" value="1"/>
</dbReference>
<feature type="chain" id="PRO_5012058255" description="Outer membrane lipoprotein carrier protein LolA" evidence="2">
    <location>
        <begin position="27"/>
        <end position="242"/>
    </location>
</feature>
<name>A0A212KL14_9BACT</name>